<dbReference type="PANTHER" id="PTHR14969">
    <property type="entry name" value="SPHINGOSINE-1-PHOSPHATE PHOSPHOHYDROLASE"/>
    <property type="match status" value="1"/>
</dbReference>
<protein>
    <submittedName>
        <fullName evidence="3">Phosphatidylglycerophosphatase b</fullName>
    </submittedName>
</protein>
<feature type="transmembrane region" description="Helical" evidence="1">
    <location>
        <begin position="130"/>
        <end position="149"/>
    </location>
</feature>
<dbReference type="eggNOG" id="COG0671">
    <property type="taxonomic scope" value="Bacteria"/>
</dbReference>
<keyword evidence="1" id="KW-0472">Membrane</keyword>
<dbReference type="PATRIC" id="fig|1423755.3.peg.1612"/>
<dbReference type="AlphaFoldDB" id="A0A0R1WP19"/>
<proteinExistence type="predicted"/>
<evidence type="ECO:0000313" key="3">
    <source>
        <dbReference type="EMBL" id="KRM19672.1"/>
    </source>
</evidence>
<keyword evidence="1" id="KW-1133">Transmembrane helix</keyword>
<feature type="transmembrane region" description="Helical" evidence="1">
    <location>
        <begin position="89"/>
        <end position="110"/>
    </location>
</feature>
<dbReference type="EMBL" id="AZGD01000037">
    <property type="protein sequence ID" value="KRM19672.1"/>
    <property type="molecule type" value="Genomic_DNA"/>
</dbReference>
<feature type="transmembrane region" description="Helical" evidence="1">
    <location>
        <begin position="161"/>
        <end position="179"/>
    </location>
</feature>
<dbReference type="RefSeq" id="WP_025022768.1">
    <property type="nucleotide sequence ID" value="NZ_AZGD01000037.1"/>
</dbReference>
<dbReference type="InterPro" id="IPR036938">
    <property type="entry name" value="PAP2/HPO_sf"/>
</dbReference>
<keyword evidence="1" id="KW-0812">Transmembrane</keyword>
<feature type="transmembrane region" description="Helical" evidence="1">
    <location>
        <begin position="185"/>
        <end position="203"/>
    </location>
</feature>
<reference evidence="3 4" key="1">
    <citation type="journal article" date="2015" name="Genome Announc.">
        <title>Expanding the biotechnology potential of lactobacilli through comparative genomics of 213 strains and associated genera.</title>
        <authorList>
            <person name="Sun Z."/>
            <person name="Harris H.M."/>
            <person name="McCann A."/>
            <person name="Guo C."/>
            <person name="Argimon S."/>
            <person name="Zhang W."/>
            <person name="Yang X."/>
            <person name="Jeffery I.B."/>
            <person name="Cooney J.C."/>
            <person name="Kagawa T.F."/>
            <person name="Liu W."/>
            <person name="Song Y."/>
            <person name="Salvetti E."/>
            <person name="Wrobel A."/>
            <person name="Rasinkangas P."/>
            <person name="Parkhill J."/>
            <person name="Rea M.C."/>
            <person name="O'Sullivan O."/>
            <person name="Ritari J."/>
            <person name="Douillard F.P."/>
            <person name="Paul Ross R."/>
            <person name="Yang R."/>
            <person name="Briner A.E."/>
            <person name="Felis G.E."/>
            <person name="de Vos W.M."/>
            <person name="Barrangou R."/>
            <person name="Klaenhammer T.R."/>
            <person name="Caufield P.W."/>
            <person name="Cui Y."/>
            <person name="Zhang H."/>
            <person name="O'Toole P.W."/>
        </authorList>
    </citation>
    <scope>NUCLEOTIDE SEQUENCE [LARGE SCALE GENOMIC DNA]</scope>
    <source>
        <strain evidence="3 4">DSM 18933</strain>
    </source>
</reference>
<organism evidence="3 4">
    <name type="scientific">Ligilactobacillus hayakitensis DSM 18933 = JCM 14209</name>
    <dbReference type="NCBI Taxonomy" id="1423755"/>
    <lineage>
        <taxon>Bacteria</taxon>
        <taxon>Bacillati</taxon>
        <taxon>Bacillota</taxon>
        <taxon>Bacilli</taxon>
        <taxon>Lactobacillales</taxon>
        <taxon>Lactobacillaceae</taxon>
        <taxon>Ligilactobacillus</taxon>
    </lineage>
</organism>
<dbReference type="Gene3D" id="1.20.144.10">
    <property type="entry name" value="Phosphatidic acid phosphatase type 2/haloperoxidase"/>
    <property type="match status" value="2"/>
</dbReference>
<gene>
    <name evidence="3" type="ORF">FC40_GL001523</name>
</gene>
<dbReference type="PANTHER" id="PTHR14969:SF13">
    <property type="entry name" value="AT30094P"/>
    <property type="match status" value="1"/>
</dbReference>
<accession>A0A0R1WP19</accession>
<evidence type="ECO:0000259" key="2">
    <source>
        <dbReference type="SMART" id="SM00014"/>
    </source>
</evidence>
<evidence type="ECO:0000256" key="1">
    <source>
        <dbReference type="SAM" id="Phobius"/>
    </source>
</evidence>
<feature type="transmembrane region" description="Helical" evidence="1">
    <location>
        <begin position="12"/>
        <end position="30"/>
    </location>
</feature>
<feature type="domain" description="Phosphatidic acid phosphatase type 2/haloperoxidase" evidence="2">
    <location>
        <begin position="88"/>
        <end position="200"/>
    </location>
</feature>
<dbReference type="Proteomes" id="UP000051054">
    <property type="component" value="Unassembled WGS sequence"/>
</dbReference>
<dbReference type="STRING" id="1423755.FC40_GL001523"/>
<sequence>MKISSNQKRPFYAGVFLLLFFILALLVKTHNPIILKFDHVIQNLLVPFTNPTVTKIVEGITFLGGPLMATIFSLIVIFYLYFRHNLSAATWASLTLIVSNLINYGIKIALQRPRPFDKLVPISGFSFPSGHTLGTTIFIFFVIFLVAPTINNQFIKKMVQIFGWIWIIIIAMSRIYLHVHYPSDTLASVILASFLWMISLICWQKFFEK</sequence>
<dbReference type="OrthoDB" id="9789113at2"/>
<dbReference type="Pfam" id="PF01569">
    <property type="entry name" value="PAP2"/>
    <property type="match status" value="1"/>
</dbReference>
<dbReference type="SUPFAM" id="SSF48317">
    <property type="entry name" value="Acid phosphatase/Vanadium-dependent haloperoxidase"/>
    <property type="match status" value="1"/>
</dbReference>
<name>A0A0R1WP19_9LACO</name>
<dbReference type="CDD" id="cd03392">
    <property type="entry name" value="PAP2_like_2"/>
    <property type="match status" value="1"/>
</dbReference>
<keyword evidence="4" id="KW-1185">Reference proteome</keyword>
<dbReference type="SMART" id="SM00014">
    <property type="entry name" value="acidPPc"/>
    <property type="match status" value="1"/>
</dbReference>
<dbReference type="InterPro" id="IPR000326">
    <property type="entry name" value="PAP2/HPO"/>
</dbReference>
<comment type="caution">
    <text evidence="3">The sequence shown here is derived from an EMBL/GenBank/DDBJ whole genome shotgun (WGS) entry which is preliminary data.</text>
</comment>
<evidence type="ECO:0000313" key="4">
    <source>
        <dbReference type="Proteomes" id="UP000051054"/>
    </source>
</evidence>
<feature type="transmembrane region" description="Helical" evidence="1">
    <location>
        <begin position="60"/>
        <end position="82"/>
    </location>
</feature>